<dbReference type="Pfam" id="PF00271">
    <property type="entry name" value="Helicase_C"/>
    <property type="match status" value="1"/>
</dbReference>
<feature type="domain" description="Helicase ATP-binding" evidence="2">
    <location>
        <begin position="26"/>
        <end position="190"/>
    </location>
</feature>
<dbReference type="InterPro" id="IPR014001">
    <property type="entry name" value="Helicase_ATP-bd"/>
</dbReference>
<organism evidence="4">
    <name type="scientific">Myoviridae sp. ctdNl2</name>
    <dbReference type="NCBI Taxonomy" id="2825140"/>
    <lineage>
        <taxon>Viruses</taxon>
        <taxon>Duplodnaviria</taxon>
        <taxon>Heunggongvirae</taxon>
        <taxon>Uroviricota</taxon>
        <taxon>Caudoviricetes</taxon>
    </lineage>
</organism>
<keyword evidence="1" id="KW-0378">Hydrolase</keyword>
<dbReference type="InterPro" id="IPR049730">
    <property type="entry name" value="SNF2/RAD54-like_C"/>
</dbReference>
<name>A0A8S5QGH0_9CAUD</name>
<dbReference type="InterPro" id="IPR000330">
    <property type="entry name" value="SNF2_N"/>
</dbReference>
<evidence type="ECO:0000313" key="4">
    <source>
        <dbReference type="EMBL" id="DAE18168.1"/>
    </source>
</evidence>
<dbReference type="Pfam" id="PF00176">
    <property type="entry name" value="SNF2-rel_dom"/>
    <property type="match status" value="1"/>
</dbReference>
<dbReference type="SUPFAM" id="SSF52540">
    <property type="entry name" value="P-loop containing nucleoside triphosphate hydrolases"/>
    <property type="match status" value="2"/>
</dbReference>
<dbReference type="PROSITE" id="PS51192">
    <property type="entry name" value="HELICASE_ATP_BIND_1"/>
    <property type="match status" value="1"/>
</dbReference>
<dbReference type="CDD" id="cd18793">
    <property type="entry name" value="SF2_C_SNF"/>
    <property type="match status" value="1"/>
</dbReference>
<dbReference type="PROSITE" id="PS51194">
    <property type="entry name" value="HELICASE_CTER"/>
    <property type="match status" value="1"/>
</dbReference>
<evidence type="ECO:0000256" key="1">
    <source>
        <dbReference type="ARBA" id="ARBA00022801"/>
    </source>
</evidence>
<dbReference type="EMBL" id="BK015652">
    <property type="protein sequence ID" value="DAE18168.1"/>
    <property type="molecule type" value="Genomic_DNA"/>
</dbReference>
<dbReference type="GO" id="GO:0005524">
    <property type="term" value="F:ATP binding"/>
    <property type="evidence" value="ECO:0007669"/>
    <property type="project" value="InterPro"/>
</dbReference>
<dbReference type="SMART" id="SM00490">
    <property type="entry name" value="HELICc"/>
    <property type="match status" value="1"/>
</dbReference>
<evidence type="ECO:0000259" key="2">
    <source>
        <dbReference type="PROSITE" id="PS51192"/>
    </source>
</evidence>
<proteinExistence type="predicted"/>
<protein>
    <submittedName>
        <fullName evidence="4">Chromatin remodeling complex ATPase</fullName>
    </submittedName>
</protein>
<dbReference type="PANTHER" id="PTHR45629:SF7">
    <property type="entry name" value="DNA EXCISION REPAIR PROTEIN ERCC-6-RELATED"/>
    <property type="match status" value="1"/>
</dbReference>
<evidence type="ECO:0000259" key="3">
    <source>
        <dbReference type="PROSITE" id="PS51194"/>
    </source>
</evidence>
<sequence length="624" mass="71757">MSDFVLEDRYKSFNGITLGKDQVDCVEFMLSRQGCILGAQCGIGKTLITSVANKVLLDMYNNVVSIIVCPVKALKAFRRELFDKLLLSIDVVGIISTESTEYNLDTNRIIVCTDTQLDKLDRVTAELKSRNVPMILNVDEAHKLQDKKSKYYQVMSSIRSRCSVVWLMTATPILNSLDSLYNIVNFSSPTFLGKKVDFDNYFTLWELRDQYIKRGGKPQKIKVKEVYGYKNLDILRDKLNEIMIVRGKEYNLKFTALHCDLSDDDYDTYKRVSSGILNFNDDARNFSRRMHDLQRFVDRVYNDETMEDLISNYCKSEYSPKEELLLKSLDGAFSNGYSVIIYAEYKETIVRLEEILKRNKKELNLGKIHKVTGAINIKAREAVEENIGSRDVVLITSAGTESVNLQKCNTIIFYDISFSTKNMIQAVGRVCRRDSKFDIQYAILLVTNRTIDEYKYRLFNNNLNMVKGAVGAGKDIPLSEDMLLSDAKDLRKLKDELLWAYKNTKKRVRKSKSSDYKVVDKQLIPVTYAEALNEMSSYKFLVEPSHMDGFDDNSCIKLYSYISEHEIPFAVLKTKYNQYFNTEMGKAMLQSIKDGALHKGRLMLVANHIELAKMIKKEVLKLCK</sequence>
<dbReference type="InterPro" id="IPR038718">
    <property type="entry name" value="SNF2-like_sf"/>
</dbReference>
<dbReference type="InterPro" id="IPR001650">
    <property type="entry name" value="Helicase_C-like"/>
</dbReference>
<dbReference type="PANTHER" id="PTHR45629">
    <property type="entry name" value="SNF2/RAD54 FAMILY MEMBER"/>
    <property type="match status" value="1"/>
</dbReference>
<accession>A0A8S5QGH0</accession>
<dbReference type="SMART" id="SM00487">
    <property type="entry name" value="DEXDc"/>
    <property type="match status" value="1"/>
</dbReference>
<reference evidence="4" key="1">
    <citation type="journal article" date="2021" name="Proc. Natl. Acad. Sci. U.S.A.">
        <title>A Catalog of Tens of Thousands of Viruses from Human Metagenomes Reveals Hidden Associations with Chronic Diseases.</title>
        <authorList>
            <person name="Tisza M.J."/>
            <person name="Buck C.B."/>
        </authorList>
    </citation>
    <scope>NUCLEOTIDE SEQUENCE</scope>
    <source>
        <strain evidence="4">CtdNl2</strain>
    </source>
</reference>
<feature type="domain" description="Helicase C-terminal" evidence="3">
    <location>
        <begin position="325"/>
        <end position="484"/>
    </location>
</feature>
<dbReference type="Gene3D" id="3.40.50.10810">
    <property type="entry name" value="Tandem AAA-ATPase domain"/>
    <property type="match status" value="1"/>
</dbReference>
<dbReference type="GO" id="GO:0016787">
    <property type="term" value="F:hydrolase activity"/>
    <property type="evidence" value="ECO:0007669"/>
    <property type="project" value="UniProtKB-KW"/>
</dbReference>
<dbReference type="Gene3D" id="3.40.50.300">
    <property type="entry name" value="P-loop containing nucleotide triphosphate hydrolases"/>
    <property type="match status" value="1"/>
</dbReference>
<dbReference type="InterPro" id="IPR027417">
    <property type="entry name" value="P-loop_NTPase"/>
</dbReference>
<dbReference type="InterPro" id="IPR050496">
    <property type="entry name" value="SNF2_RAD54_helicase_repair"/>
</dbReference>